<name>A0AAX3EZP0_9CAUD</name>
<keyword evidence="2" id="KW-1185">Reference proteome</keyword>
<accession>A0AAX3EZP0</accession>
<organism evidence="1 2">
    <name type="scientific">Xanthomonas phage NED111</name>
    <dbReference type="NCBI Taxonomy" id="2982921"/>
    <lineage>
        <taxon>Viruses</taxon>
        <taxon>Duplodnaviria</taxon>
        <taxon>Heunggongvirae</taxon>
        <taxon>Uroviricota</taxon>
        <taxon>Caudoviricetes</taxon>
        <taxon>Autographivirales</taxon>
        <taxon>Autonotataviridae</taxon>
        <taxon>Gujervirinae</taxon>
        <taxon>Pradovirus</taxon>
        <taxon>Pradovirus NED111</taxon>
    </lineage>
</organism>
<evidence type="ECO:0000313" key="2">
    <source>
        <dbReference type="Proteomes" id="UP001303884"/>
    </source>
</evidence>
<evidence type="ECO:0000313" key="1">
    <source>
        <dbReference type="EMBL" id="UZV39732.1"/>
    </source>
</evidence>
<dbReference type="EMBL" id="OP548052">
    <property type="protein sequence ID" value="UZV39732.1"/>
    <property type="molecule type" value="Genomic_DNA"/>
</dbReference>
<dbReference type="Proteomes" id="UP001303884">
    <property type="component" value="Segment"/>
</dbReference>
<proteinExistence type="predicted"/>
<sequence>MIRFYFAAGYSRNAMASHERAMAKHPPGAVSNLQWTGARWTYDIKLAAPTIH</sequence>
<reference evidence="2" key="1">
    <citation type="submission" date="2024-05" db="EMBL/GenBank/DDBJ databases">
        <title>Characterization of novel bacteriophages useful for control of diseases caused by X. euvesicatoria.</title>
        <authorList>
            <person name="Petrzik K."/>
            <person name="Brazdova S."/>
        </authorList>
    </citation>
    <scope>NUCLEOTIDE SEQUENCE [LARGE SCALE GENOMIC DNA]</scope>
</reference>
<protein>
    <submittedName>
        <fullName evidence="1">Uncharacterized protein</fullName>
    </submittedName>
</protein>